<evidence type="ECO:0000256" key="2">
    <source>
        <dbReference type="ARBA" id="ARBA00023125"/>
    </source>
</evidence>
<organism evidence="6 7">
    <name type="scientific">Erythrobacter ramosus</name>
    <dbReference type="NCBI Taxonomy" id="35811"/>
    <lineage>
        <taxon>Bacteria</taxon>
        <taxon>Pseudomonadati</taxon>
        <taxon>Pseudomonadota</taxon>
        <taxon>Alphaproteobacteria</taxon>
        <taxon>Sphingomonadales</taxon>
        <taxon>Erythrobacteraceae</taxon>
        <taxon>Erythrobacter/Porphyrobacter group</taxon>
        <taxon>Erythrobacter</taxon>
    </lineage>
</organism>
<evidence type="ECO:0000256" key="1">
    <source>
        <dbReference type="ARBA" id="ARBA00023015"/>
    </source>
</evidence>
<feature type="domain" description="HTH araC/xylS-type" evidence="4">
    <location>
        <begin position="296"/>
        <end position="394"/>
    </location>
</feature>
<dbReference type="Proteomes" id="UP000548685">
    <property type="component" value="Unassembled WGS sequence"/>
</dbReference>
<dbReference type="PROSITE" id="PS01124">
    <property type="entry name" value="HTH_ARAC_FAMILY_2"/>
    <property type="match status" value="1"/>
</dbReference>
<dbReference type="OrthoDB" id="7425333at2"/>
<keyword evidence="1" id="KW-0805">Transcription regulation</keyword>
<protein>
    <submittedName>
        <fullName evidence="5">AraC-like DNA-binding protein</fullName>
    </submittedName>
    <submittedName>
        <fullName evidence="6">Helix-turn-helix domain-containing protein</fullName>
    </submittedName>
</protein>
<evidence type="ECO:0000313" key="8">
    <source>
        <dbReference type="Proteomes" id="UP000548685"/>
    </source>
</evidence>
<dbReference type="PROSITE" id="PS00041">
    <property type="entry name" value="HTH_ARAC_FAMILY_1"/>
    <property type="match status" value="1"/>
</dbReference>
<evidence type="ECO:0000259" key="4">
    <source>
        <dbReference type="PROSITE" id="PS01124"/>
    </source>
</evidence>
<dbReference type="AlphaFoldDB" id="A0A6I4UHZ9"/>
<dbReference type="InterPro" id="IPR018060">
    <property type="entry name" value="HTH_AraC"/>
</dbReference>
<dbReference type="PRINTS" id="PR00032">
    <property type="entry name" value="HTHARAC"/>
</dbReference>
<dbReference type="InterPro" id="IPR018062">
    <property type="entry name" value="HTH_AraC-typ_CS"/>
</dbReference>
<comment type="caution">
    <text evidence="6">The sequence shown here is derived from an EMBL/GenBank/DDBJ whole genome shotgun (WGS) entry which is preliminary data.</text>
</comment>
<dbReference type="EMBL" id="JACICE010000001">
    <property type="protein sequence ID" value="MBB3775252.1"/>
    <property type="molecule type" value="Genomic_DNA"/>
</dbReference>
<dbReference type="PANTHER" id="PTHR46796:SF6">
    <property type="entry name" value="ARAC SUBFAMILY"/>
    <property type="match status" value="1"/>
</dbReference>
<evidence type="ECO:0000313" key="5">
    <source>
        <dbReference type="EMBL" id="MBB3775252.1"/>
    </source>
</evidence>
<keyword evidence="8" id="KW-1185">Reference proteome</keyword>
<dbReference type="EMBL" id="WTYB01000001">
    <property type="protein sequence ID" value="MXP37125.1"/>
    <property type="molecule type" value="Genomic_DNA"/>
</dbReference>
<keyword evidence="2" id="KW-0238">DNA-binding</keyword>
<reference evidence="6 7" key="1">
    <citation type="submission" date="2019-12" db="EMBL/GenBank/DDBJ databases">
        <title>Genomic-based taxomic classification of the family Erythrobacteraceae.</title>
        <authorList>
            <person name="Xu L."/>
        </authorList>
    </citation>
    <scope>NUCLEOTIDE SEQUENCE [LARGE SCALE GENOMIC DNA]</scope>
    <source>
        <strain evidence="6 7">JCM 10282</strain>
    </source>
</reference>
<proteinExistence type="predicted"/>
<evidence type="ECO:0000313" key="6">
    <source>
        <dbReference type="EMBL" id="MXP37125.1"/>
    </source>
</evidence>
<gene>
    <name evidence="5" type="ORF">FHS52_001195</name>
    <name evidence="6" type="ORF">GRI59_00680</name>
</gene>
<evidence type="ECO:0000313" key="7">
    <source>
        <dbReference type="Proteomes" id="UP000430021"/>
    </source>
</evidence>
<dbReference type="Pfam" id="PF12833">
    <property type="entry name" value="HTH_18"/>
    <property type="match status" value="1"/>
</dbReference>
<accession>A0A6I4UHZ9</accession>
<dbReference type="GO" id="GO:0003700">
    <property type="term" value="F:DNA-binding transcription factor activity"/>
    <property type="evidence" value="ECO:0007669"/>
    <property type="project" value="InterPro"/>
</dbReference>
<keyword evidence="3" id="KW-0804">Transcription</keyword>
<dbReference type="InterPro" id="IPR009057">
    <property type="entry name" value="Homeodomain-like_sf"/>
</dbReference>
<dbReference type="PANTHER" id="PTHR46796">
    <property type="entry name" value="HTH-TYPE TRANSCRIPTIONAL ACTIVATOR RHAS-RELATED"/>
    <property type="match status" value="1"/>
</dbReference>
<dbReference type="InterPro" id="IPR050204">
    <property type="entry name" value="AraC_XylS_family_regulators"/>
</dbReference>
<name>A0A6I4UHZ9_9SPHN</name>
<dbReference type="Gene3D" id="1.10.10.60">
    <property type="entry name" value="Homeodomain-like"/>
    <property type="match status" value="2"/>
</dbReference>
<dbReference type="SUPFAM" id="SSF46689">
    <property type="entry name" value="Homeodomain-like"/>
    <property type="match status" value="2"/>
</dbReference>
<dbReference type="InterPro" id="IPR020449">
    <property type="entry name" value="Tscrpt_reg_AraC-type_HTH"/>
</dbReference>
<evidence type="ECO:0000256" key="3">
    <source>
        <dbReference type="ARBA" id="ARBA00023163"/>
    </source>
</evidence>
<dbReference type="RefSeq" id="WP_160759288.1">
    <property type="nucleotide sequence ID" value="NZ_BAAADZ010000002.1"/>
</dbReference>
<reference evidence="5 8" key="2">
    <citation type="submission" date="2020-08" db="EMBL/GenBank/DDBJ databases">
        <title>Genomic Encyclopedia of Type Strains, Phase IV (KMG-IV): sequencing the most valuable type-strain genomes for metagenomic binning, comparative biology and taxonomic classification.</title>
        <authorList>
            <person name="Goeker M."/>
        </authorList>
    </citation>
    <scope>NUCLEOTIDE SEQUENCE [LARGE SCALE GENOMIC DNA]</scope>
    <source>
        <strain evidence="5 8">DSM 8510</strain>
    </source>
</reference>
<sequence>MPVWIGRPDKALWQCPATFRDEQELYLNQTSGFVHFAAESGNSQSGPDRKFTKSCGNLVWLLRDPGHYLNNLASVLGGGNTIMSPSQIDGRPPTDWKRYHASSGYECLDAIAFSSPHDTPVFEANHRDLVLHGQGAIADLKSSNIAHCQIDILVETRDLINIVLEDGGHCWRYDGKSAAHYITRRGSLAFVPAGYRRLIDVSGPIGSMTISLPKGLLGQLDDRQGNHASEPFGNYENAELATLVHMLAQEISAPGFASDLIIDGLLCAINGSMMRRSTGASPEVIDHIYISPARLAKVMEYIEYSAMRKVTLAELAEIANLSVYHFARVFKRQTGMTPYQAITVKRMDLSRRLLASGEKTIAEVAIECGFSSQASFTTAFGKYMGMTPGRYRYSV</sequence>
<dbReference type="SMART" id="SM00342">
    <property type="entry name" value="HTH_ARAC"/>
    <property type="match status" value="1"/>
</dbReference>
<dbReference type="Proteomes" id="UP000430021">
    <property type="component" value="Unassembled WGS sequence"/>
</dbReference>
<dbReference type="GO" id="GO:0043565">
    <property type="term" value="F:sequence-specific DNA binding"/>
    <property type="evidence" value="ECO:0007669"/>
    <property type="project" value="InterPro"/>
</dbReference>